<keyword evidence="2" id="KW-0121">Carboxypeptidase</keyword>
<dbReference type="VEuPathDB" id="FungiDB:GGTG_05908"/>
<dbReference type="STRING" id="644352.J3NXA1"/>
<keyword evidence="9" id="KW-1185">Reference proteome</keyword>
<dbReference type="OrthoDB" id="443318at2759"/>
<dbReference type="PRINTS" id="PR00724">
    <property type="entry name" value="CRBOXYPTASEC"/>
</dbReference>
<evidence type="ECO:0000256" key="5">
    <source>
        <dbReference type="ARBA" id="ARBA00023180"/>
    </source>
</evidence>
<name>J3NXA1_GAET3</name>
<reference evidence="7" key="2">
    <citation type="submission" date="2010-07" db="EMBL/GenBank/DDBJ databases">
        <authorList>
            <consortium name="The Broad Institute Genome Sequencing Platform"/>
            <consortium name="Broad Institute Genome Sequencing Center for Infectious Disease"/>
            <person name="Ma L.-J."/>
            <person name="Dead R."/>
            <person name="Young S."/>
            <person name="Zeng Q."/>
            <person name="Koehrsen M."/>
            <person name="Alvarado L."/>
            <person name="Berlin A."/>
            <person name="Chapman S.B."/>
            <person name="Chen Z."/>
            <person name="Freedman E."/>
            <person name="Gellesch M."/>
            <person name="Goldberg J."/>
            <person name="Griggs A."/>
            <person name="Gujja S."/>
            <person name="Heilman E.R."/>
            <person name="Heiman D."/>
            <person name="Hepburn T."/>
            <person name="Howarth C."/>
            <person name="Jen D."/>
            <person name="Larson L."/>
            <person name="Mehta T."/>
            <person name="Neiman D."/>
            <person name="Pearson M."/>
            <person name="Roberts A."/>
            <person name="Saif S."/>
            <person name="Shea T."/>
            <person name="Shenoy N."/>
            <person name="Sisk P."/>
            <person name="Stolte C."/>
            <person name="Sykes S."/>
            <person name="Walk T."/>
            <person name="White J."/>
            <person name="Yandava C."/>
            <person name="Haas B."/>
            <person name="Nusbaum C."/>
            <person name="Birren B."/>
        </authorList>
    </citation>
    <scope>NUCLEOTIDE SEQUENCE</scope>
    <source>
        <strain evidence="7">R3-111a-1</strain>
    </source>
</reference>
<reference evidence="8" key="4">
    <citation type="journal article" date="2015" name="G3 (Bethesda)">
        <title>Genome sequences of three phytopathogenic species of the Magnaporthaceae family of fungi.</title>
        <authorList>
            <person name="Okagaki L.H."/>
            <person name="Nunes C.C."/>
            <person name="Sailsbery J."/>
            <person name="Clay B."/>
            <person name="Brown D."/>
            <person name="John T."/>
            <person name="Oh Y."/>
            <person name="Young N."/>
            <person name="Fitzgerald M."/>
            <person name="Haas B.J."/>
            <person name="Zeng Q."/>
            <person name="Young S."/>
            <person name="Adiconis X."/>
            <person name="Fan L."/>
            <person name="Levin J.Z."/>
            <person name="Mitchell T.K."/>
            <person name="Okubara P.A."/>
            <person name="Farman M.L."/>
            <person name="Kohn L.M."/>
            <person name="Birren B."/>
            <person name="Ma L.-J."/>
            <person name="Dean R.A."/>
        </authorList>
    </citation>
    <scope>NUCLEOTIDE SEQUENCE</scope>
    <source>
        <strain evidence="8">R3-111a-1</strain>
    </source>
</reference>
<evidence type="ECO:0000256" key="2">
    <source>
        <dbReference type="ARBA" id="ARBA00022645"/>
    </source>
</evidence>
<dbReference type="RefSeq" id="XP_009221983.1">
    <property type="nucleotide sequence ID" value="XM_009223719.1"/>
</dbReference>
<keyword evidence="5" id="KW-0325">Glycoprotein</keyword>
<keyword evidence="6" id="KW-0732">Signal</keyword>
<dbReference type="EMBL" id="GL385397">
    <property type="protein sequence ID" value="EJT75983.1"/>
    <property type="molecule type" value="Genomic_DNA"/>
</dbReference>
<dbReference type="GeneID" id="20346366"/>
<dbReference type="AlphaFoldDB" id="J3NXA1"/>
<evidence type="ECO:0000256" key="6">
    <source>
        <dbReference type="SAM" id="SignalP"/>
    </source>
</evidence>
<gene>
    <name evidence="8" type="primary">20346366</name>
    <name evidence="7" type="ORF">GGTG_05908</name>
</gene>
<organism evidence="7">
    <name type="scientific">Gaeumannomyces tritici (strain R3-111a-1)</name>
    <name type="common">Wheat and barley take-all root rot fungus</name>
    <name type="synonym">Gaeumannomyces graminis var. tritici</name>
    <dbReference type="NCBI Taxonomy" id="644352"/>
    <lineage>
        <taxon>Eukaryota</taxon>
        <taxon>Fungi</taxon>
        <taxon>Dikarya</taxon>
        <taxon>Ascomycota</taxon>
        <taxon>Pezizomycotina</taxon>
        <taxon>Sordariomycetes</taxon>
        <taxon>Sordariomycetidae</taxon>
        <taxon>Magnaporthales</taxon>
        <taxon>Magnaporthaceae</taxon>
        <taxon>Gaeumannomyces</taxon>
    </lineage>
</organism>
<reference evidence="8" key="5">
    <citation type="submission" date="2018-04" db="UniProtKB">
        <authorList>
            <consortium name="EnsemblFungi"/>
        </authorList>
    </citation>
    <scope>IDENTIFICATION</scope>
    <source>
        <strain evidence="8">R3-111a-1</strain>
    </source>
</reference>
<evidence type="ECO:0000256" key="4">
    <source>
        <dbReference type="ARBA" id="ARBA00022801"/>
    </source>
</evidence>
<evidence type="ECO:0008006" key="10">
    <source>
        <dbReference type="Google" id="ProtNLM"/>
    </source>
</evidence>
<feature type="chain" id="PRO_5015094600" description="Serine carboxypeptidase" evidence="6">
    <location>
        <begin position="17"/>
        <end position="430"/>
    </location>
</feature>
<dbReference type="InterPro" id="IPR001563">
    <property type="entry name" value="Peptidase_S10"/>
</dbReference>
<dbReference type="PANTHER" id="PTHR11802">
    <property type="entry name" value="SERINE PROTEASE FAMILY S10 SERINE CARBOXYPEPTIDASE"/>
    <property type="match status" value="1"/>
</dbReference>
<dbReference type="eggNOG" id="KOG1282">
    <property type="taxonomic scope" value="Eukaryota"/>
</dbReference>
<evidence type="ECO:0000313" key="9">
    <source>
        <dbReference type="Proteomes" id="UP000006039"/>
    </source>
</evidence>
<dbReference type="SUPFAM" id="SSF53474">
    <property type="entry name" value="alpha/beta-Hydrolases"/>
    <property type="match status" value="1"/>
</dbReference>
<dbReference type="Gene3D" id="3.40.50.1820">
    <property type="entry name" value="alpha/beta hydrolase"/>
    <property type="match status" value="1"/>
</dbReference>
<dbReference type="PANTHER" id="PTHR11802:SF479">
    <property type="entry name" value="CARBOXYPEPTIDASE"/>
    <property type="match status" value="1"/>
</dbReference>
<sequence>MRAPWLVFMWPLVGLAIWNPNRLPPSLRERTVAPPPAQVGPEAARAVSKRAEPRFLTDNTRKFAVNGTGIPNVDFDVGESYAGQLPVGSANPGASLFFWFFPSTNPRADREILIWLTGGPGCSSTGELVQENGPFLWQPGTFAPVRNRWSWHRLTNVVWIDQPVGAGFSRGNVTARDEGDVARQLMGFWRGFVDAFRLEGYRVYVTGSSYSGIYCPYVAGAMLDERDRLNANNNNNNASGGGVGASSPGERYFDVRGMMVFDGLFSTFRTAGDAVTASFVDMWARVFAFNDTFRRGLADASDRCGYTAYVNKYLVFPAAGRQPSQPPGAAAANDGSCDLQGLAFAAAGEANPCFSVYGVREGCPRRWDPLGFAANTNAAPPRQFAGGRGRAWLDLPEVKRAIHAPDDGTAWAFCGERPVRRRGGPCLCRT</sequence>
<dbReference type="Proteomes" id="UP000006039">
    <property type="component" value="Unassembled WGS sequence"/>
</dbReference>
<dbReference type="InterPro" id="IPR029058">
    <property type="entry name" value="AB_hydrolase_fold"/>
</dbReference>
<dbReference type="Pfam" id="PF00450">
    <property type="entry name" value="Peptidase_S10"/>
    <property type="match status" value="1"/>
</dbReference>
<proteinExistence type="inferred from homology"/>
<evidence type="ECO:0000256" key="1">
    <source>
        <dbReference type="ARBA" id="ARBA00009431"/>
    </source>
</evidence>
<keyword evidence="3" id="KW-0645">Protease</keyword>
<dbReference type="GO" id="GO:0006508">
    <property type="term" value="P:proteolysis"/>
    <property type="evidence" value="ECO:0007669"/>
    <property type="project" value="UniProtKB-KW"/>
</dbReference>
<evidence type="ECO:0000313" key="8">
    <source>
        <dbReference type="EnsemblFungi" id="EJT75983"/>
    </source>
</evidence>
<dbReference type="EnsemblFungi" id="EJT75983">
    <property type="protein sequence ID" value="EJT75983"/>
    <property type="gene ID" value="GGTG_05908"/>
</dbReference>
<comment type="similarity">
    <text evidence="1">Belongs to the peptidase S10 family.</text>
</comment>
<evidence type="ECO:0000256" key="3">
    <source>
        <dbReference type="ARBA" id="ARBA00022670"/>
    </source>
</evidence>
<dbReference type="HOGENOM" id="CLU_637847_0_0_1"/>
<protein>
    <recommendedName>
        <fullName evidence="10">Serine carboxypeptidase</fullName>
    </recommendedName>
</protein>
<reference evidence="9" key="1">
    <citation type="submission" date="2010-07" db="EMBL/GenBank/DDBJ databases">
        <title>The genome sequence of Gaeumannomyces graminis var. tritici strain R3-111a-1.</title>
        <authorList>
            <consortium name="The Broad Institute Genome Sequencing Platform"/>
            <person name="Ma L.-J."/>
            <person name="Dead R."/>
            <person name="Young S."/>
            <person name="Zeng Q."/>
            <person name="Koehrsen M."/>
            <person name="Alvarado L."/>
            <person name="Berlin A."/>
            <person name="Chapman S.B."/>
            <person name="Chen Z."/>
            <person name="Freedman E."/>
            <person name="Gellesch M."/>
            <person name="Goldberg J."/>
            <person name="Griggs A."/>
            <person name="Gujja S."/>
            <person name="Heilman E.R."/>
            <person name="Heiman D."/>
            <person name="Hepburn T."/>
            <person name="Howarth C."/>
            <person name="Jen D."/>
            <person name="Larson L."/>
            <person name="Mehta T."/>
            <person name="Neiman D."/>
            <person name="Pearson M."/>
            <person name="Roberts A."/>
            <person name="Saif S."/>
            <person name="Shea T."/>
            <person name="Shenoy N."/>
            <person name="Sisk P."/>
            <person name="Stolte C."/>
            <person name="Sykes S."/>
            <person name="Walk T."/>
            <person name="White J."/>
            <person name="Yandava C."/>
            <person name="Haas B."/>
            <person name="Nusbaum C."/>
            <person name="Birren B."/>
        </authorList>
    </citation>
    <scope>NUCLEOTIDE SEQUENCE [LARGE SCALE GENOMIC DNA]</scope>
    <source>
        <strain evidence="9">R3-111a-1</strain>
    </source>
</reference>
<reference evidence="7" key="3">
    <citation type="submission" date="2010-09" db="EMBL/GenBank/DDBJ databases">
        <title>Annotation of Gaeumannomyces graminis var. tritici R3-111a-1.</title>
        <authorList>
            <consortium name="The Broad Institute Genome Sequencing Platform"/>
            <person name="Ma L.-J."/>
            <person name="Dead R."/>
            <person name="Young S.K."/>
            <person name="Zeng Q."/>
            <person name="Gargeya S."/>
            <person name="Fitzgerald M."/>
            <person name="Haas B."/>
            <person name="Abouelleil A."/>
            <person name="Alvarado L."/>
            <person name="Arachchi H.M."/>
            <person name="Berlin A."/>
            <person name="Brown A."/>
            <person name="Chapman S.B."/>
            <person name="Chen Z."/>
            <person name="Dunbar C."/>
            <person name="Freedman E."/>
            <person name="Gearin G."/>
            <person name="Gellesch M."/>
            <person name="Goldberg J."/>
            <person name="Griggs A."/>
            <person name="Gujja S."/>
            <person name="Heiman D."/>
            <person name="Howarth C."/>
            <person name="Larson L."/>
            <person name="Lui A."/>
            <person name="MacDonald P.J.P."/>
            <person name="Mehta T."/>
            <person name="Montmayeur A."/>
            <person name="Murphy C."/>
            <person name="Neiman D."/>
            <person name="Pearson M."/>
            <person name="Priest M."/>
            <person name="Roberts A."/>
            <person name="Saif S."/>
            <person name="Shea T."/>
            <person name="Shenoy N."/>
            <person name="Sisk P."/>
            <person name="Stolte C."/>
            <person name="Sykes S."/>
            <person name="Yandava C."/>
            <person name="Wortman J."/>
            <person name="Nusbaum C."/>
            <person name="Birren B."/>
        </authorList>
    </citation>
    <scope>NUCLEOTIDE SEQUENCE</scope>
    <source>
        <strain evidence="7">R3-111a-1</strain>
    </source>
</reference>
<dbReference type="GO" id="GO:0004185">
    <property type="term" value="F:serine-type carboxypeptidase activity"/>
    <property type="evidence" value="ECO:0007669"/>
    <property type="project" value="InterPro"/>
</dbReference>
<dbReference type="MEROPS" id="S10.014"/>
<feature type="signal peptide" evidence="6">
    <location>
        <begin position="1"/>
        <end position="16"/>
    </location>
</feature>
<evidence type="ECO:0000313" key="7">
    <source>
        <dbReference type="EMBL" id="EJT75983.1"/>
    </source>
</evidence>
<accession>J3NXA1</accession>
<keyword evidence="4" id="KW-0378">Hydrolase</keyword>